<organism evidence="5 6">
    <name type="scientific">Oedothorax gibbosus</name>
    <dbReference type="NCBI Taxonomy" id="931172"/>
    <lineage>
        <taxon>Eukaryota</taxon>
        <taxon>Metazoa</taxon>
        <taxon>Ecdysozoa</taxon>
        <taxon>Arthropoda</taxon>
        <taxon>Chelicerata</taxon>
        <taxon>Arachnida</taxon>
        <taxon>Araneae</taxon>
        <taxon>Araneomorphae</taxon>
        <taxon>Entelegynae</taxon>
        <taxon>Araneoidea</taxon>
        <taxon>Linyphiidae</taxon>
        <taxon>Erigoninae</taxon>
        <taxon>Oedothorax</taxon>
    </lineage>
</organism>
<keyword evidence="1 4" id="KW-0812">Transmembrane</keyword>
<sequence>MEYFTLKQLRIIKTCNLYLSYAVTGLCLTVIGASVLDLQQVVKTDTKSIAFVFVARSAGYLIGLLFGAPILDKTVRKLLVMTILNFIIAVTMFAVPLSRSIEILFGWMTLNGIAIGAISTALNTYCLNLWGKGSGAIFQAQTFAFGIGCLVAPLFVAPFQRHDISTEETTNYSSAFSNINGLSTSKDVFQNSFSSFTFNASQNFSGTSLLVDSLTNTYSTSSFIDFLHQITLNGGKETLLNTSSTSRPSVSPYISKLSNVTNSPFNLSEIYGSNDTFRNAYDDLGSFTIPQIFYGYAIIGIISSLVTFLFLIVYIISPLDATGRNSGQDEVIEQSKTFIGVVVLLTFLLLFVELGVQVSYGLAVSVYTVKGPLRQSNRVGSYMSSMYWTAFTISRFFAIFYVLKFSNLSLILNCQFVTSVGAVVFLFSQAQAEWTLWLATFLIGFGISPFFSTAIAWIDQYINITNKFVALFMLGDVFGEMVGPFVIIRFIEEAPGALSYMVAASCVLSLPLILGMYLLLRNKPRKYQKKDGVSNNNCDVNLDNEVYI</sequence>
<feature type="transmembrane region" description="Helical" evidence="4">
    <location>
        <begin position="137"/>
        <end position="156"/>
    </location>
</feature>
<feature type="transmembrane region" description="Helical" evidence="4">
    <location>
        <begin position="48"/>
        <end position="71"/>
    </location>
</feature>
<dbReference type="InterPro" id="IPR036259">
    <property type="entry name" value="MFS_trans_sf"/>
</dbReference>
<dbReference type="PANTHER" id="PTHR23121">
    <property type="entry name" value="SODIUM-DEPENDENT GLUCOSE TRANSPORTER 1"/>
    <property type="match status" value="1"/>
</dbReference>
<evidence type="ECO:0000256" key="1">
    <source>
        <dbReference type="ARBA" id="ARBA00022692"/>
    </source>
</evidence>
<feature type="transmembrane region" description="Helical" evidence="4">
    <location>
        <begin position="78"/>
        <end position="97"/>
    </location>
</feature>
<protein>
    <submittedName>
        <fullName evidence="5">Uncharacterized protein</fullName>
    </submittedName>
</protein>
<feature type="transmembrane region" description="Helical" evidence="4">
    <location>
        <begin position="497"/>
        <end position="520"/>
    </location>
</feature>
<dbReference type="SUPFAM" id="SSF103473">
    <property type="entry name" value="MFS general substrate transporter"/>
    <property type="match status" value="2"/>
</dbReference>
<comment type="caution">
    <text evidence="5">The sequence shown here is derived from an EMBL/GenBank/DDBJ whole genome shotgun (WGS) entry which is preliminary data.</text>
</comment>
<reference evidence="5 6" key="1">
    <citation type="journal article" date="2022" name="Nat. Ecol. Evol.">
        <title>A masculinizing supergene underlies an exaggerated male reproductive morph in a spider.</title>
        <authorList>
            <person name="Hendrickx F."/>
            <person name="De Corte Z."/>
            <person name="Sonet G."/>
            <person name="Van Belleghem S.M."/>
            <person name="Kostlbacher S."/>
            <person name="Vangestel C."/>
        </authorList>
    </citation>
    <scope>NUCLEOTIDE SEQUENCE [LARGE SCALE GENOMIC DNA]</scope>
    <source>
        <strain evidence="5">W744_W776</strain>
    </source>
</reference>
<feature type="transmembrane region" description="Helical" evidence="4">
    <location>
        <begin position="470"/>
        <end position="491"/>
    </location>
</feature>
<keyword evidence="6" id="KW-1185">Reference proteome</keyword>
<dbReference type="Gene3D" id="1.20.1250.20">
    <property type="entry name" value="MFS general substrate transporter like domains"/>
    <property type="match status" value="2"/>
</dbReference>
<evidence type="ECO:0000313" key="5">
    <source>
        <dbReference type="EMBL" id="KAG8177897.1"/>
    </source>
</evidence>
<evidence type="ECO:0000256" key="2">
    <source>
        <dbReference type="ARBA" id="ARBA00022989"/>
    </source>
</evidence>
<feature type="transmembrane region" description="Helical" evidence="4">
    <location>
        <begin position="434"/>
        <end position="458"/>
    </location>
</feature>
<proteinExistence type="predicted"/>
<evidence type="ECO:0000256" key="3">
    <source>
        <dbReference type="ARBA" id="ARBA00023136"/>
    </source>
</evidence>
<accession>A0AAV6U0E1</accession>
<evidence type="ECO:0000256" key="4">
    <source>
        <dbReference type="SAM" id="Phobius"/>
    </source>
</evidence>
<feature type="transmembrane region" description="Helical" evidence="4">
    <location>
        <begin position="382"/>
        <end position="403"/>
    </location>
</feature>
<feature type="transmembrane region" description="Helical" evidence="4">
    <location>
        <begin position="17"/>
        <end position="36"/>
    </location>
</feature>
<dbReference type="Proteomes" id="UP000827092">
    <property type="component" value="Unassembled WGS sequence"/>
</dbReference>
<feature type="transmembrane region" description="Helical" evidence="4">
    <location>
        <begin position="103"/>
        <end position="125"/>
    </location>
</feature>
<keyword evidence="2 4" id="KW-1133">Transmembrane helix</keyword>
<dbReference type="PANTHER" id="PTHR23121:SF9">
    <property type="entry name" value="SODIUM-DEPENDENT GLUCOSE TRANSPORTER 1"/>
    <property type="match status" value="1"/>
</dbReference>
<gene>
    <name evidence="5" type="ORF">JTE90_024606</name>
</gene>
<feature type="transmembrane region" description="Helical" evidence="4">
    <location>
        <begin position="410"/>
        <end position="428"/>
    </location>
</feature>
<keyword evidence="3 4" id="KW-0472">Membrane</keyword>
<feature type="transmembrane region" description="Helical" evidence="4">
    <location>
        <begin position="293"/>
        <end position="316"/>
    </location>
</feature>
<evidence type="ECO:0000313" key="6">
    <source>
        <dbReference type="Proteomes" id="UP000827092"/>
    </source>
</evidence>
<dbReference type="AlphaFoldDB" id="A0AAV6U0E1"/>
<feature type="transmembrane region" description="Helical" evidence="4">
    <location>
        <begin position="337"/>
        <end position="362"/>
    </location>
</feature>
<name>A0AAV6U0E1_9ARAC</name>
<dbReference type="EMBL" id="JAFNEN010000738">
    <property type="protein sequence ID" value="KAG8177897.1"/>
    <property type="molecule type" value="Genomic_DNA"/>
</dbReference>